<protein>
    <recommendedName>
        <fullName evidence="2">Biotin transporter</fullName>
    </recommendedName>
</protein>
<dbReference type="Proteomes" id="UP000553776">
    <property type="component" value="Unassembled WGS sequence"/>
</dbReference>
<sequence>MASSPSVGWLRGVVFTALFGALFIAFSSLSVPLGFSPVPITLQTLAVMLAGGLLGAFYGFWSIAVVILLTATGLPLIHGNGGLAALYGPTSGFIWMFPFAALFIGWVSDRLFREHGRRLAPARLVALAVTLFVGGALLVYAGGVPWLAYKANLSFAKAMSLGCYPFLLGDSIKTVVAALLIGALRPFVPPLRPASRKRPAK</sequence>
<feature type="transmembrane region" description="Helical" evidence="3">
    <location>
        <begin position="92"/>
        <end position="112"/>
    </location>
</feature>
<feature type="transmembrane region" description="Helical" evidence="3">
    <location>
        <begin position="47"/>
        <end position="72"/>
    </location>
</feature>
<keyword evidence="5" id="KW-1185">Reference proteome</keyword>
<keyword evidence="3" id="KW-1133">Transmembrane helix</keyword>
<dbReference type="PIRSF" id="PIRSF016661">
    <property type="entry name" value="BioY"/>
    <property type="match status" value="1"/>
</dbReference>
<keyword evidence="2" id="KW-0813">Transport</keyword>
<dbReference type="GO" id="GO:0015225">
    <property type="term" value="F:biotin transmembrane transporter activity"/>
    <property type="evidence" value="ECO:0007669"/>
    <property type="project" value="UniProtKB-UniRule"/>
</dbReference>
<dbReference type="GO" id="GO:0005886">
    <property type="term" value="C:plasma membrane"/>
    <property type="evidence" value="ECO:0007669"/>
    <property type="project" value="UniProtKB-SubCell"/>
</dbReference>
<comment type="similarity">
    <text evidence="1 2">Belongs to the BioY family.</text>
</comment>
<name>A0A841TT36_9BACL</name>
<keyword evidence="3" id="KW-0812">Transmembrane</keyword>
<dbReference type="Gene3D" id="1.10.1760.20">
    <property type="match status" value="1"/>
</dbReference>
<evidence type="ECO:0000256" key="1">
    <source>
        <dbReference type="ARBA" id="ARBA00010692"/>
    </source>
</evidence>
<evidence type="ECO:0000256" key="3">
    <source>
        <dbReference type="SAM" id="Phobius"/>
    </source>
</evidence>
<organism evidence="4 5">
    <name type="scientific">Cohnella xylanilytica</name>
    <dbReference type="NCBI Taxonomy" id="557555"/>
    <lineage>
        <taxon>Bacteria</taxon>
        <taxon>Bacillati</taxon>
        <taxon>Bacillota</taxon>
        <taxon>Bacilli</taxon>
        <taxon>Bacillales</taxon>
        <taxon>Paenibacillaceae</taxon>
        <taxon>Cohnella</taxon>
    </lineage>
</organism>
<proteinExistence type="inferred from homology"/>
<evidence type="ECO:0000256" key="2">
    <source>
        <dbReference type="PIRNR" id="PIRNR016661"/>
    </source>
</evidence>
<feature type="transmembrane region" description="Helical" evidence="3">
    <location>
        <begin position="124"/>
        <end position="146"/>
    </location>
</feature>
<dbReference type="PANTHER" id="PTHR34295">
    <property type="entry name" value="BIOTIN TRANSPORTER BIOY"/>
    <property type="match status" value="1"/>
</dbReference>
<accession>A0A841TT36</accession>
<dbReference type="EMBL" id="JACJVR010000005">
    <property type="protein sequence ID" value="MBB6690258.1"/>
    <property type="molecule type" value="Genomic_DNA"/>
</dbReference>
<dbReference type="Pfam" id="PF02632">
    <property type="entry name" value="BioY"/>
    <property type="match status" value="1"/>
</dbReference>
<evidence type="ECO:0000313" key="4">
    <source>
        <dbReference type="EMBL" id="MBB6690258.1"/>
    </source>
</evidence>
<keyword evidence="2 3" id="KW-0472">Membrane</keyword>
<keyword evidence="2" id="KW-1003">Cell membrane</keyword>
<dbReference type="AlphaFoldDB" id="A0A841TT36"/>
<comment type="subcellular location">
    <subcellularLocation>
        <location evidence="2">Cell membrane</location>
        <topology evidence="2">Multi-pass membrane protein</topology>
    </subcellularLocation>
</comment>
<dbReference type="PANTHER" id="PTHR34295:SF1">
    <property type="entry name" value="BIOTIN TRANSPORTER BIOY"/>
    <property type="match status" value="1"/>
</dbReference>
<feature type="transmembrane region" description="Helical" evidence="3">
    <location>
        <begin position="12"/>
        <end position="35"/>
    </location>
</feature>
<gene>
    <name evidence="4" type="ORF">H7B90_02480</name>
</gene>
<reference evidence="4 5" key="1">
    <citation type="submission" date="2020-08" db="EMBL/GenBank/DDBJ databases">
        <title>Cohnella phylogeny.</title>
        <authorList>
            <person name="Dunlap C."/>
        </authorList>
    </citation>
    <scope>NUCLEOTIDE SEQUENCE [LARGE SCALE GENOMIC DNA]</scope>
    <source>
        <strain evidence="4 5">DSM 25239</strain>
    </source>
</reference>
<feature type="transmembrane region" description="Helical" evidence="3">
    <location>
        <begin position="166"/>
        <end position="188"/>
    </location>
</feature>
<comment type="caution">
    <text evidence="4">The sequence shown here is derived from an EMBL/GenBank/DDBJ whole genome shotgun (WGS) entry which is preliminary data.</text>
</comment>
<dbReference type="InterPro" id="IPR003784">
    <property type="entry name" value="BioY"/>
</dbReference>
<evidence type="ECO:0000313" key="5">
    <source>
        <dbReference type="Proteomes" id="UP000553776"/>
    </source>
</evidence>